<evidence type="ECO:0008006" key="12">
    <source>
        <dbReference type="Google" id="ProtNLM"/>
    </source>
</evidence>
<dbReference type="InterPro" id="IPR016039">
    <property type="entry name" value="Thiolase-like"/>
</dbReference>
<dbReference type="InterPro" id="IPR016035">
    <property type="entry name" value="Acyl_Trfase/lysoPLipase"/>
</dbReference>
<dbReference type="Gene3D" id="1.10.1200.10">
    <property type="entry name" value="ACP-like"/>
    <property type="match status" value="4"/>
</dbReference>
<dbReference type="PROSITE" id="PS52004">
    <property type="entry name" value="KS3_2"/>
    <property type="match status" value="3"/>
</dbReference>
<protein>
    <recommendedName>
        <fullName evidence="12">Polyketide synthase</fullName>
    </recommendedName>
</protein>
<evidence type="ECO:0000313" key="11">
    <source>
        <dbReference type="Proteomes" id="UP000331127"/>
    </source>
</evidence>
<dbReference type="GO" id="GO:0016491">
    <property type="term" value="F:oxidoreductase activity"/>
    <property type="evidence" value="ECO:0007669"/>
    <property type="project" value="InterPro"/>
</dbReference>
<dbReference type="InterPro" id="IPR020843">
    <property type="entry name" value="ER"/>
</dbReference>
<keyword evidence="4" id="KW-0511">Multifunctional enzyme</keyword>
<dbReference type="Pfam" id="PF08659">
    <property type="entry name" value="KR"/>
    <property type="match status" value="4"/>
</dbReference>
<dbReference type="SMART" id="SM00822">
    <property type="entry name" value="PKS_KR"/>
    <property type="match status" value="4"/>
</dbReference>
<evidence type="ECO:0000259" key="8">
    <source>
        <dbReference type="PROSITE" id="PS52004"/>
    </source>
</evidence>
<evidence type="ECO:0000259" key="9">
    <source>
        <dbReference type="PROSITE" id="PS52019"/>
    </source>
</evidence>
<feature type="region of interest" description="N-terminal hotdog fold" evidence="6">
    <location>
        <begin position="2008"/>
        <end position="2133"/>
    </location>
</feature>
<dbReference type="InterPro" id="IPR020807">
    <property type="entry name" value="PKS_DH"/>
</dbReference>
<dbReference type="Pfam" id="PF22953">
    <property type="entry name" value="SpnB_Rossmann"/>
    <property type="match status" value="4"/>
</dbReference>
<dbReference type="InterPro" id="IPR042104">
    <property type="entry name" value="PKS_dehydratase_sf"/>
</dbReference>
<feature type="region of interest" description="N-terminal hotdog fold" evidence="6">
    <location>
        <begin position="3739"/>
        <end position="3864"/>
    </location>
</feature>
<dbReference type="PROSITE" id="PS00012">
    <property type="entry name" value="PHOSPHOPANTETHEINE"/>
    <property type="match status" value="4"/>
</dbReference>
<comment type="caution">
    <text evidence="10">The sequence shown here is derived from an EMBL/GenBank/DDBJ whole genome shotgun (WGS) entry which is preliminary data.</text>
</comment>
<feature type="active site" description="Proton donor; for dehydratase activity" evidence="6">
    <location>
        <position position="6022"/>
    </location>
</feature>
<dbReference type="CDD" id="cd00833">
    <property type="entry name" value="PKS"/>
    <property type="match status" value="3"/>
</dbReference>
<dbReference type="Pfam" id="PF13602">
    <property type="entry name" value="ADH_zinc_N_2"/>
    <property type="match status" value="2"/>
</dbReference>
<dbReference type="FunFam" id="3.40.366.10:FF:000002">
    <property type="entry name" value="Probable polyketide synthase 2"/>
    <property type="match status" value="3"/>
</dbReference>
<dbReference type="SUPFAM" id="SSF51735">
    <property type="entry name" value="NAD(P)-binding Rossmann-fold domains"/>
    <property type="match status" value="10"/>
</dbReference>
<dbReference type="Gene3D" id="3.40.50.720">
    <property type="entry name" value="NAD(P)-binding Rossmann-like Domain"/>
    <property type="match status" value="4"/>
</dbReference>
<dbReference type="InterPro" id="IPR009081">
    <property type="entry name" value="PP-bd_ACP"/>
</dbReference>
<dbReference type="InterPro" id="IPR006162">
    <property type="entry name" value="Ppantetheine_attach_site"/>
</dbReference>
<comment type="caution">
    <text evidence="6">Lacks conserved residue(s) required for the propagation of feature annotation.</text>
</comment>
<organism evidence="10 11">
    <name type="scientific">Acrocarpospora macrocephala</name>
    <dbReference type="NCBI Taxonomy" id="150177"/>
    <lineage>
        <taxon>Bacteria</taxon>
        <taxon>Bacillati</taxon>
        <taxon>Actinomycetota</taxon>
        <taxon>Actinomycetes</taxon>
        <taxon>Streptosporangiales</taxon>
        <taxon>Streptosporangiaceae</taxon>
        <taxon>Acrocarpospora</taxon>
    </lineage>
</organism>
<name>A0A5M3WMX7_9ACTN</name>
<proteinExistence type="predicted"/>
<dbReference type="Pfam" id="PF00109">
    <property type="entry name" value="ketoacyl-synt"/>
    <property type="match status" value="3"/>
</dbReference>
<dbReference type="FunFam" id="3.40.50.720:FF:000209">
    <property type="entry name" value="Polyketide synthase Pks12"/>
    <property type="match status" value="2"/>
</dbReference>
<dbReference type="InterPro" id="IPR050091">
    <property type="entry name" value="PKS_NRPS_Biosynth_Enz"/>
</dbReference>
<dbReference type="Gene3D" id="3.40.50.11460">
    <property type="match status" value="2"/>
</dbReference>
<feature type="region of interest" description="N-terminal hotdog fold" evidence="6">
    <location>
        <begin position="5822"/>
        <end position="5947"/>
    </location>
</feature>
<dbReference type="GO" id="GO:0006633">
    <property type="term" value="P:fatty acid biosynthetic process"/>
    <property type="evidence" value="ECO:0007669"/>
    <property type="project" value="InterPro"/>
</dbReference>
<dbReference type="PROSITE" id="PS50075">
    <property type="entry name" value="CARRIER"/>
    <property type="match status" value="4"/>
</dbReference>
<dbReference type="InterPro" id="IPR001227">
    <property type="entry name" value="Ac_transferase_dom_sf"/>
</dbReference>
<dbReference type="FunFam" id="3.40.47.10:FF:000019">
    <property type="entry name" value="Polyketide synthase type I"/>
    <property type="match status" value="3"/>
</dbReference>
<dbReference type="InterPro" id="IPR014031">
    <property type="entry name" value="Ketoacyl_synth_C"/>
</dbReference>
<dbReference type="SMART" id="SM00825">
    <property type="entry name" value="PKS_KS"/>
    <property type="match status" value="3"/>
</dbReference>
<dbReference type="SMART" id="SM01294">
    <property type="entry name" value="PKS_PP_betabranch"/>
    <property type="match status" value="4"/>
</dbReference>
<evidence type="ECO:0000256" key="3">
    <source>
        <dbReference type="ARBA" id="ARBA00022679"/>
    </source>
</evidence>
<dbReference type="CDD" id="cd08956">
    <property type="entry name" value="KR_3_FAS_SDR_x"/>
    <property type="match status" value="4"/>
</dbReference>
<feature type="domain" description="Carrier" evidence="7">
    <location>
        <begin position="4816"/>
        <end position="4891"/>
    </location>
</feature>
<dbReference type="InterPro" id="IPR036736">
    <property type="entry name" value="ACP-like_sf"/>
</dbReference>
<feature type="domain" description="PKS/mFAS DH" evidence="9">
    <location>
        <begin position="3739"/>
        <end position="4016"/>
    </location>
</feature>
<feature type="region of interest" description="C-terminal hotdog fold" evidence="6">
    <location>
        <begin position="425"/>
        <end position="564"/>
    </location>
</feature>
<dbReference type="InterPro" id="IPR014043">
    <property type="entry name" value="Acyl_transferase_dom"/>
</dbReference>
<feature type="domain" description="Ketosynthase family 3 (KS3)" evidence="8">
    <location>
        <begin position="4911"/>
        <end position="5337"/>
    </location>
</feature>
<dbReference type="SMART" id="SM00827">
    <property type="entry name" value="PKS_AT"/>
    <property type="match status" value="4"/>
</dbReference>
<feature type="domain" description="PKS/mFAS DH" evidence="9">
    <location>
        <begin position="5822"/>
        <end position="6099"/>
    </location>
</feature>
<reference evidence="10 11" key="1">
    <citation type="submission" date="2019-10" db="EMBL/GenBank/DDBJ databases">
        <title>Whole genome shotgun sequence of Acrocarpospora macrocephala NBRC 16266.</title>
        <authorList>
            <person name="Ichikawa N."/>
            <person name="Kimura A."/>
            <person name="Kitahashi Y."/>
            <person name="Komaki H."/>
            <person name="Oguchi A."/>
        </authorList>
    </citation>
    <scope>NUCLEOTIDE SEQUENCE [LARGE SCALE GENOMIC DNA]</scope>
    <source>
        <strain evidence="10 11">NBRC 16266</strain>
    </source>
</reference>
<dbReference type="InterPro" id="IPR014030">
    <property type="entry name" value="Ketoacyl_synth_N"/>
</dbReference>
<dbReference type="SUPFAM" id="SSF53901">
    <property type="entry name" value="Thiolase-like"/>
    <property type="match status" value="3"/>
</dbReference>
<dbReference type="InterPro" id="IPR020806">
    <property type="entry name" value="PKS_PP-bd"/>
</dbReference>
<keyword evidence="2" id="KW-0597">Phosphoprotein</keyword>
<dbReference type="Gene3D" id="3.40.366.10">
    <property type="entry name" value="Malonyl-Coenzyme A Acyl Carrier Protein, domain 2"/>
    <property type="match status" value="4"/>
</dbReference>
<dbReference type="Pfam" id="PF14765">
    <property type="entry name" value="PS-DH"/>
    <property type="match status" value="4"/>
</dbReference>
<feature type="domain" description="Ketosynthase family 3 (KS3)" evidence="8">
    <location>
        <begin position="1116"/>
        <end position="1539"/>
    </location>
</feature>
<dbReference type="InterPro" id="IPR057326">
    <property type="entry name" value="KR_dom"/>
</dbReference>
<dbReference type="GO" id="GO:0031177">
    <property type="term" value="F:phosphopantetheine binding"/>
    <property type="evidence" value="ECO:0007669"/>
    <property type="project" value="InterPro"/>
</dbReference>
<dbReference type="SUPFAM" id="SSF52151">
    <property type="entry name" value="FabD/lysophospholipase-like"/>
    <property type="match status" value="4"/>
</dbReference>
<dbReference type="SMART" id="SM00829">
    <property type="entry name" value="PKS_ER"/>
    <property type="match status" value="2"/>
</dbReference>
<dbReference type="Gene3D" id="3.40.47.10">
    <property type="match status" value="3"/>
</dbReference>
<keyword evidence="11" id="KW-1185">Reference proteome</keyword>
<feature type="region of interest" description="C-terminal hotdog fold" evidence="6">
    <location>
        <begin position="3877"/>
        <end position="4016"/>
    </location>
</feature>
<dbReference type="InterPro" id="IPR036291">
    <property type="entry name" value="NAD(P)-bd_dom_sf"/>
</dbReference>
<feature type="active site" description="Proton acceptor; for dehydratase activity" evidence="6">
    <location>
        <position position="5854"/>
    </location>
</feature>
<dbReference type="SUPFAM" id="SSF55048">
    <property type="entry name" value="Probable ACP-binding domain of malonyl-CoA ACP transacylase"/>
    <property type="match status" value="4"/>
</dbReference>
<evidence type="ECO:0000256" key="6">
    <source>
        <dbReference type="PROSITE-ProRule" id="PRU01363"/>
    </source>
</evidence>
<feature type="active site" description="Proton donor; for dehydratase activity" evidence="6">
    <location>
        <position position="3939"/>
    </location>
</feature>
<keyword evidence="3" id="KW-0808">Transferase</keyword>
<dbReference type="SMART" id="SM00826">
    <property type="entry name" value="PKS_DH"/>
    <property type="match status" value="4"/>
</dbReference>
<dbReference type="InterPro" id="IPR049900">
    <property type="entry name" value="PKS_mFAS_DH"/>
</dbReference>
<dbReference type="Pfam" id="PF02801">
    <property type="entry name" value="Ketoacyl-synt_C"/>
    <property type="match status" value="3"/>
</dbReference>
<dbReference type="InterPro" id="IPR055123">
    <property type="entry name" value="SpnB-like_Rossmann"/>
</dbReference>
<dbReference type="PANTHER" id="PTHR43775">
    <property type="entry name" value="FATTY ACID SYNTHASE"/>
    <property type="match status" value="1"/>
</dbReference>
<dbReference type="Gene3D" id="3.30.70.3290">
    <property type="match status" value="3"/>
</dbReference>
<evidence type="ECO:0000256" key="5">
    <source>
        <dbReference type="ARBA" id="ARBA00023315"/>
    </source>
</evidence>
<dbReference type="GO" id="GO:0004312">
    <property type="term" value="F:fatty acid synthase activity"/>
    <property type="evidence" value="ECO:0007669"/>
    <property type="project" value="TreeGrafter"/>
</dbReference>
<dbReference type="Gene3D" id="3.10.129.110">
    <property type="entry name" value="Polyketide synthase dehydratase"/>
    <property type="match status" value="4"/>
</dbReference>
<evidence type="ECO:0000256" key="1">
    <source>
        <dbReference type="ARBA" id="ARBA00022450"/>
    </source>
</evidence>
<keyword evidence="1" id="KW-0596">Phosphopantetheine</keyword>
<feature type="active site" description="Proton donor; for dehydratase activity" evidence="6">
    <location>
        <position position="2207"/>
    </location>
</feature>
<dbReference type="InterPro" id="IPR018201">
    <property type="entry name" value="Ketoacyl_synth_AS"/>
</dbReference>
<evidence type="ECO:0000256" key="4">
    <source>
        <dbReference type="ARBA" id="ARBA00023268"/>
    </source>
</evidence>
<dbReference type="InterPro" id="IPR049551">
    <property type="entry name" value="PKS_DH_C"/>
</dbReference>
<feature type="domain" description="Carrier" evidence="7">
    <location>
        <begin position="6893"/>
        <end position="6968"/>
    </location>
</feature>
<feature type="region of interest" description="C-terminal hotdog fold" evidence="6">
    <location>
        <begin position="5960"/>
        <end position="6099"/>
    </location>
</feature>
<dbReference type="Pfam" id="PF08240">
    <property type="entry name" value="ADH_N"/>
    <property type="match status" value="2"/>
</dbReference>
<dbReference type="InterPro" id="IPR032821">
    <property type="entry name" value="PKS_assoc"/>
</dbReference>
<dbReference type="Pfam" id="PF00698">
    <property type="entry name" value="Acyl_transf_1"/>
    <property type="match status" value="4"/>
</dbReference>
<dbReference type="Gene3D" id="3.90.180.10">
    <property type="entry name" value="Medium-chain alcohol dehydrogenases, catalytic domain"/>
    <property type="match status" value="2"/>
</dbReference>
<dbReference type="Pfam" id="PF00550">
    <property type="entry name" value="PP-binding"/>
    <property type="match status" value="4"/>
</dbReference>
<dbReference type="CDD" id="cd05195">
    <property type="entry name" value="enoyl_red"/>
    <property type="match status" value="2"/>
</dbReference>
<evidence type="ECO:0000313" key="10">
    <source>
        <dbReference type="EMBL" id="GES10244.1"/>
    </source>
</evidence>
<dbReference type="SMART" id="SM00823">
    <property type="entry name" value="PKS_PP"/>
    <property type="match status" value="4"/>
</dbReference>
<dbReference type="InterPro" id="IPR049552">
    <property type="entry name" value="PKS_DH_N"/>
</dbReference>
<dbReference type="InterPro" id="IPR011032">
    <property type="entry name" value="GroES-like_sf"/>
</dbReference>
<dbReference type="PANTHER" id="PTHR43775:SF51">
    <property type="entry name" value="INACTIVE PHENOLPHTHIOCEROL SYNTHESIS POLYKETIDE SYNTHASE TYPE I PKS1-RELATED"/>
    <property type="match status" value="1"/>
</dbReference>
<feature type="domain" description="Ketosynthase family 3 (KS3)" evidence="8">
    <location>
        <begin position="2843"/>
        <end position="3269"/>
    </location>
</feature>
<dbReference type="SUPFAM" id="SSF47336">
    <property type="entry name" value="ACP-like"/>
    <property type="match status" value="4"/>
</dbReference>
<feature type="domain" description="PKS/mFAS DH" evidence="9">
    <location>
        <begin position="2008"/>
        <end position="2283"/>
    </location>
</feature>
<feature type="active site" description="Proton acceptor; for dehydratase activity" evidence="6">
    <location>
        <position position="2040"/>
    </location>
</feature>
<dbReference type="FunFam" id="1.10.1200.10:FF:000007">
    <property type="entry name" value="Probable polyketide synthase pks17"/>
    <property type="match status" value="4"/>
</dbReference>
<dbReference type="InterPro" id="IPR013154">
    <property type="entry name" value="ADH-like_N"/>
</dbReference>
<evidence type="ECO:0000256" key="2">
    <source>
        <dbReference type="ARBA" id="ARBA00022553"/>
    </source>
</evidence>
<dbReference type="InterPro" id="IPR020841">
    <property type="entry name" value="PKS_Beta-ketoAc_synthase_dom"/>
</dbReference>
<keyword evidence="5" id="KW-0012">Acyltransferase</keyword>
<gene>
    <name evidence="10" type="ORF">Amac_038410</name>
</gene>
<evidence type="ECO:0000259" key="7">
    <source>
        <dbReference type="PROSITE" id="PS50075"/>
    </source>
</evidence>
<dbReference type="EMBL" id="BLAE01000020">
    <property type="protein sequence ID" value="GES10244.1"/>
    <property type="molecule type" value="Genomic_DNA"/>
</dbReference>
<feature type="region of interest" description="N-terminal hotdog fold" evidence="6">
    <location>
        <begin position="287"/>
        <end position="412"/>
    </location>
</feature>
<dbReference type="PROSITE" id="PS52019">
    <property type="entry name" value="PKS_MFAS_DH"/>
    <property type="match status" value="4"/>
</dbReference>
<dbReference type="InterPro" id="IPR016036">
    <property type="entry name" value="Malonyl_transacylase_ACP-bd"/>
</dbReference>
<feature type="domain" description="Carrier" evidence="7">
    <location>
        <begin position="1023"/>
        <end position="1098"/>
    </location>
</feature>
<feature type="region of interest" description="C-terminal hotdog fold" evidence="6">
    <location>
        <begin position="2146"/>
        <end position="2283"/>
    </location>
</feature>
<feature type="domain" description="PKS/mFAS DH" evidence="9">
    <location>
        <begin position="287"/>
        <end position="564"/>
    </location>
</feature>
<feature type="active site" description="Proton acceptor; for dehydratase activity" evidence="6">
    <location>
        <position position="3771"/>
    </location>
</feature>
<dbReference type="GO" id="GO:0004315">
    <property type="term" value="F:3-oxoacyl-[acyl-carrier-protein] synthase activity"/>
    <property type="evidence" value="ECO:0007669"/>
    <property type="project" value="InterPro"/>
</dbReference>
<sequence>MLAGHSIGEITAAHVAGVLSLSDACALVAARAQLMQALPSGGAMVAVQASEDQVAGLLAGREGEVSVAAVNGPASLVVSGVEEAVLEVAAALESQGVRTRRLRVSHAFHSPLMDPMLADFRALAGTLSYNPPQIPVVSTLTGETATAEQLCSPGYWMEQVRGAVRFGDAVRALHAQGVQAYLELGPDGVLTAMTQDVLAAYPDQSVADLDAVAVPVLRRDRDEESAVMAALAHLHVHGVVVDWRAVLPGGHRVELPTYAFQRQRLWPDGAGSRLGNVAAAGLAAAGHPLLGAAVGLAGADGVLLTGRLSLRSHPWLADYAVMGAAVVPGSAFVELAVRAGDQVGCDVVEELTLVAPLVLGERDAVAVQVWVGTPDESGRRELGVYARPAEAADEESWIRHATGVLTDGGRVAEAFDATVWPPEGASAIELDGLYERLDASGLSYGPVFQGLKAAWRGAGGEVFAEVVLPGQVESSAGSFGVHPALLDAALHALPFAGLGDFEGGWAPFSWGGVCLHAGGASLLRVRLARTGGDSVSVLAVDAAGEPVLSVRSLVLRAISSTWFAAAGGSRGVERNALFEVEWTPLKELPAAEPVPVVALGLNFLGVAGVAPPVVVMEVISDPAAGVVESAHELTARVLEVVQEWLADERFADSRLVFLTRGAVAADEVADLPASAVWGLVRSAQSENPGRFVLVDVDEQEISASVLAGVLASGEPQVAVRGDEVRVARLARVVPGPEVERPWDPDGTVLITGGTGGLGALFARYVVAERGVRHLLLVSRRGLEAPGAVELQAELVAYGVEVTVAACDVADRDQAAALLALVPAEHPLTAVIHAAGVLADGTIPSLSAERLESVLRPKVDAAWHLHELTRDGGLAAFIMFSSVAGTFGGAGQANYAAANAFLDALAEYRRAEGRAGLSLAWGPWAQDSGMTGALGEADMRRIARAGMLSLLAAQGLALFDAAGAVGRAVVVAARFDVSAVRAQGWVPHLLQGLVRGVRRSAASAIADGALLRRLAGLGQADRTRLLVELVRTEVAMVLGHVSPATLEMRREFRELGFDSLTAVELRNRLNSATGLRLPSTLVFDYPTPVVLADFLLDELLGRHADVISPTPLASVEDDPIAIVSMACRYPGGVSSPEDMWRLVAEGGDGISGFPTSRGWDLGELYSPDRSRRGTSYVREGGFLHEAGEFDPGFFGISPREALAMDPQQRLLLEVSWEAFERAGIDPVSLRGSRTGVFAGVTYHDYASSAEFPLDVMSFFGTGNAGSVLSGRISYTLGLEGPAMTVDTACSSSLVTMHLAAQALRLGECGLALAGGVTVMATPGAFIDFSEQGGLAPDGRCKSFADAADGTSWAEGVGVVVLERLSDARRNGHRVLAVLRGSAVNQDGASNGLTAPNGPSQQRVIRQALADAGLSPSEVDAVEAHGTGTTLGDPIEAQALLATYGQDRDRPLLLGSIKSNIGHTQAAAGVAGVIKMVMAMRHEVLPKTLYVDAPSSHVDWSAGAVELLTEQRAWPQVERPWRAGVSSFGISGTNAHVIIEQGDPQEAPRIAAEPGVLPVLVSGRTAGALRAQAGQLASHVEAHPEVALADTAFALATTRSAFEHRAVVLASDRESALAGLGALAEDLPGAGVVRAEAATEPQLAVLFTGQGSQRAGMGRELYDRFPVFAKALDAVIAELDPLLDRPLRDVMFAETELLDQTGWAQPALFALETALFRLVESWGVVPDVLAGHSIGEITAAHVAGVLSLADACALVAARARLMQALAAGGAMVAVQTSEEEVAELLAGRSGEVSIAAVNGPASLVVSGVEEAVLEVAAALESLGVRTRRLRVSHAFHSPLMDPMLADFRAVAEKLTYRAPKIPIVSTLTGRPADEELCSPGYWVDQVRGAVRFADAIHALHARGVRAYLELGPDGVLTAMADDTLVALADSAAESDPVLVPVLRRDRDEQSAAMTALAELHVHGVPLDWRAVFPGACQVELPTYAFQREQYWPNGKKIGDARGLGLAAAEHPLLGAAVRLADSDGVLLTGRLSVQSHPWLADHVVGGMVFFPGTGFLELAIRAGDQVGCDLVEELTLAAPLVLGADDAVAVQVSVGATDDSGRRAVNIYARPAEAEDHLPWVRHAVGFLAPGDRRAERLDTEAWPPQGATAIELDGLYERLAEDGLAYGPVFQGLRAAWKGAGGEVFAEVALPEQVADAGLFALHPALLDSALHSVPFVGMEAAGGRLPFSWSEVSLRAVGASALRVRLAQAGDDSVSLIAVDAAGEPVLSARSLVLRPVSADQLAAHDHGVERDSLFRLDWVAVPMTVSPVDAVIGLEVAELTGDLDSLDLPAGRVPDLVTVEIDADSANMAESAHELTTRVLGLLQQWLADERFVDSRLVFVTRGAVATGAGETVSNPAAATVWGLVRSAEAENPGRFLLADAEEQETALSALPVLLACGEQQAAVRDFEARVPRLARLSPDEHDVRAWNPEGTVLITGGTGGLGARLARHLVAEHEVRHLLLVSRRGLDAPGAEELRADLVADGAQVSVVACDVSDRGAVAELLANADRPLTAVIHTAGVLDDGTIPLLTPERIAKVLRPKVDAAWHLHELTRDMDLAAFIVFSSVSGTFGGSGQGNYAAGNAFLDALVQHRRAAGLPALSLAWGPWSTEAGMTSRLSQVDVNRLTMSALRLISLSQGMALFDAAVASGESAVAPVRLNIPALRAYEELPPMLSGLVPAVRRTKAVAPQGQSKLLRQLAPLGAAERIEVLLDVVRTEVALVLGHATRDTVEVRREFRELGFDSLTAVELRNRLNAATGLRLSATLVFDYPTPTVLARHLLDELMGTQAEVLDAAPRVLPPVADDPIVIVGMACRYPGGVDSPEDLWRLVAEGGDGISGFPTTRGWDLAGLFNADRESRGTSYVREGGFLHEAGEFDPGFFGISPREALAMDPQQRLLLEASWEAVERAGIEPGSLRGSRTGVFAGVMYHDYNPGRLEFPLEVMSFVGTGTAGSVLSGRLSYTLGLEGPAVTVDTACSSSLVAMHLAAQALRSGDCSLALAGGVTVMATPTPFIGFSAQGGLAGDGRCKSYSDAADGVSWSEGVGMLVLERLSDAQRNGHQVLAIVRGSAVNQDGASNGLTAPNGPSQQRVIRQALAGAGLSPSEVDAMEGHGTGTTLGDPIEAQALLATYGQDREEGRPLLLGSIKSNIGHTQAAAGVAGVIKMVMAMRHGVLPKTLHVTEPSSHVDWASGAVELLTEPVEWKQNGHPRRAGVSSFGISGTNAHIILEQGPETPEGEETPQDRAPGVVPWVVSAKTEESLRGQARRLAAQVEADDLDPVDTAFSLVVSRSVFEHRAVVVGGDRGELVAGLGVLASAEPAAGGVVSGVADVVGKSVWVFPGQGAQWIGMGAALLEESPVFAGRMAECAAALEPLVDWSLLDVIRQTEDAPSLDRVDVVQPVSFAVMVSLAAVWESLGVRPDAVVGHSQGEIAAAVVAGGLSLQDGARVVALRSRLIGEQLAGLGAMASVALPVEQVRERLAVWDGRVSVAAVNGPRSVVVAGEVQAVDELVEQLTADEVRVRRIAVDYASHSAQVDLIGAELAQVLTGVVAQPVRVPMLSTVTGQWLEGPELDGGYWCDNLRNTVDFAPAIGQLLEQWYRAFVEVSPHPVLTVGIGECVDEAGVDAVIAGTLRRDEGGLDRVLVSAAELFVRGVAVDWRAVLPGGRQVELPTYAFQHQRYWPNARQGGDARVLGLSATRHPLLGAAVGLADSDGVVLTGRLSLASHPWLADHTVAGMVFFPGTGFLELAIQAGDQVGCEVVEELTLATPLVLGEGEAVAVQIAVGAPEESGHRSVNIYARSAEAGGDVPWVRHATGTLATGGRAAVPFDAAVWPPAGATAIELDGLYDALASGGLGYGPLFQGLRAAWHGSDGEIFAEVALPEQAHSEAGAFGLHPALLDAALHAVTFVGLEQVEGGRLPFSWGEVCLRAVGASMLRVRLARTGPDSVSLAAVDTAGEPVLSARSLVLRPISSDQLAGGGGRGTEGEGLFRLEWSELSGVSPADPVPMAVVGLDPLGLAGEQVEVHPDLSALAEAGPVPDVVLVEVVTEPMADAVGTAHGVTAGVLGLLQGWLADERFGDSRLVFVTWGAVSAGEGEVVTDLAAAAACGLVRSAQSENPGRFVLVDVDEELSGPVLAGVLASDEPQVAVRAGGVRVPRLAPLVSGSGLVPPAGGVPWRLGSQAKGSLDALELLPIPQAAGPLEAGQVRLEVHAAGVNFRDLLDGLNALGWFQDMVGLMGGEAAGVVLEVGPEVDDLRPGDRVMGLASGSFGPVALARAHYLTKIPDGITFEQAATIPVTFLTSYYGLMDLAGLQPGESLLVHAGTGGVGMATIQLAQRLGVEVFATASPAKWDVLRSLGIPDDHIASSRSLEFEERFREVCGDRGIDVVLNSLTGEFIDATARLLRPGGRFIEMGKLDIRDQDQFPGLVYHWFDVMDAGPERLHEILAELAGLLAAGELRPLPVTAWDVRRGREAFRFMSQARHTGKIVLTMPRRWNPEGTVLITGGTGGLGAEVARHLVAEHDVRHLLLVSRRGLEAAGARELEQELGAHVTIAACDVADRDQVAGLLAGIGAEHPLTAVIHTAGVLDDGTIASLTPERLESVLRPKVDAAWQLHELTQDMDLAGFVVFSSLSGLMGARGQGNYAAANAWLDALMAARRAQGLPGLSLAWGLWAQATGMTGGMSQADVERMTAAGLPPITTEQGLALFDTAIGSDSPFVVPVLLNMPAMPAQLVPPLFRGLVRGTRRTAASAAAGGGASEALSRQLAGLDNPKRVRLLADLVRAQAAAVLGHSDPAAVEVRREFRELGFDSLTAIELRNRLNAATGLRLPATLIFDYPTPVVLAEYLLNELMGTQAEVLDAAPRVLPPVADDPIVIVGMACRYPGGVDSPEDLWRLVAEGGDGISGFPTTRGWNLDGLYNPDRENRGTSYVREGGFLHQAGEFDPGFFGISPREALAMDPQQRVLLETSWEAIERAGIEPGSLRGSRTGVFAGVINHDYTSGHLEFPLDVMAFLGTGTAGSVLSGRISYTLGLEGPAVTVDTACSASLVALHLAAQSLRGGDCSLALAGGVTVLATPGAFIDFSAQGGLAPDGRCKSFADAADGVSWSEGVGMVVLERLSDAQRNGHQVLAIVRGSAVNQDGASNGLTAPNGPSQQRVIRQALAGAGLSASEVDAMEAHGTGTTLGDPIEAQALLATYGQDRPEDRPLLLGSIKSNIGHAQAAAGVAGVIKMVLAMRHGLLPKTLHVDAPSSHVDWDSGAVKLLTEPVEWPRNGHPRRAGVSSFGLSGTNAHVILEEGPEVPQAEPDAEEQVPAAGVVPVLVSAKTGQALRAQAGRLASYLDGESDLRLSDVAFALATTRSAFEHRAVVLAGDRDGLLAGLGALAEDRPGAGVVRAVAGAEPQLAVLFTGQGSQRAGMGRELYERFPVFAQALDEVIAELEPSLGLGRSLREVLFAEPGMPEAEALDQTGWAQPALFAVETALFRLVESWGVRADVLAGHSIGEITAAHVAGVLSLADACALVAARARLMQALPVGGAMVAVQASEEQVADLLAGREDHVSIAAVNGPASLVLSGVGEAVLEVAAALESQKVKTRRLRVSHAFHSPLMDPMLEDFRTLASRLTYNPPRIPIVSTLTGETATAEQLCSPGYWVDQVRGSVRFADGVRTLHAQGVRAYLELGPDGVLTAMAQDTLDDGSAVDAFGADVVLVPVLRRDRDEHTAVMTALAELHVHGVPVDWRAVLPGGRRVDLPTYAFQRQWFWPKGLASRVGNVAAAGLAVAGHPLLGAAVGLADSDGVLLTGRLSVRSHPWLADHVVAGTVIFPGTGFLELAIRAGDQVGCDQIEELSLTAPLVLGEGEAVVVQIAVGAPEESGRRSVNVYARLAEAGEDVPWVRHATGTLASGASDAGSFDAEVWPPRGATVIELDGLYEDLAAGGFGYGPVFQGLRGAWRGSDGEIFAEVALPEQAESEAGAFGLHPALLDAALHAVTFVGLEPVQGGRLPFSWDGVSLRAVGASVLRVRLALTGPDSVSLVAMDAAGELVVSARSLVLRPFSPDQLAGGRGAEGEGLFRLEWTALSDVPVADPVPMAVVGLDTLGLARDQVEVHPDLSALAEAGPVPGVVLAGIVTEPMADAVGAAHGVTASVLGLLQGWLADERLEDSRLVFVTRGAVSAGEGEEITDLAAAAVWGLVRSAQSENPGRFVLVDVDGELSGPVLAGVLASDEPQVAVRAGGVHVPRLAPLVSGAGLVPPAGGVPWRLGSQAKGSLDALELLPFPRAAEPLGARQVRVAVHAAGVNFRDLLDGLNALGWLQDKVGLMGGEAAGVVLEVGPEVDDLRPGDRVMGLAEGAFGPVVVMEARALVKVPDKISFEQAATIPVVFQTAYYGLMDLAGLKPGESLLVHAGTGGVGMAAIQLAQRLGVEVFATASPAKWDVLRSLGIPDDHIASSRTLEFEERFRDRGIDVVLNSLTGEFIDASVRLLRPGGRFIEMGKLDIRDQEQFPGLTYHWFDVMDAGPERLREILTELAGLFATGELRPLPVTAWDVRRGREAFRFMSQARHTGKIVLTMPRRWNPDGTVLITGGTGGLGAEVARHLVAEHGVRHLLLVSRRGLEATGARELEQELGAQVTIAACDVADRDQVAALLAGIGAEHPLTAVIHTAGVLDDGTIPALTPERLESVLRPKVDAAWHLHELTQDLDLAGFVVFSSLAGVMGNAGQGNYAAANVWLDALMAHRRAQGLPGLSLAWGLWAQATGMTGGLSQADVKRMTAAALPPITTDQGLALFDTAIGSDSPFVVPVRVNPSALPQGQVPPLFRGLVRGTRRTAASAAAGGGASEALYRQLAGLSNPKQVRLLADLVRAQAAAVLGHSDPAAVEVRREFRELGFDSLTAIELRNRLNAATGLRLPATLIFDYPTPAVLAEHLLAEIAPGETAAEKPSLLADLDRFEDMLSEVGLDEITRNGIETRLRQLLAKVTASGSETSEIAVADMLESASTEDILGIIESELGQLRDL</sequence>
<dbReference type="Proteomes" id="UP000331127">
    <property type="component" value="Unassembled WGS sequence"/>
</dbReference>
<dbReference type="SUPFAM" id="SSF50129">
    <property type="entry name" value="GroES-like"/>
    <property type="match status" value="2"/>
</dbReference>
<dbReference type="InterPro" id="IPR013968">
    <property type="entry name" value="PKS_KR"/>
</dbReference>
<accession>A0A5M3WMX7</accession>
<feature type="domain" description="Carrier" evidence="7">
    <location>
        <begin position="2748"/>
        <end position="2823"/>
    </location>
</feature>
<dbReference type="Pfam" id="PF16197">
    <property type="entry name" value="KAsynt_C_assoc"/>
    <property type="match status" value="3"/>
</dbReference>
<dbReference type="PROSITE" id="PS00606">
    <property type="entry name" value="KS3_1"/>
    <property type="match status" value="3"/>
</dbReference>
<dbReference type="Pfam" id="PF21089">
    <property type="entry name" value="PKS_DH_N"/>
    <property type="match status" value="4"/>
</dbReference>